<gene>
    <name evidence="1" type="ORF">KC01_LOCUS13977</name>
</gene>
<dbReference type="GO" id="GO:0045944">
    <property type="term" value="P:positive regulation of transcription by RNA polymerase II"/>
    <property type="evidence" value="ECO:0007669"/>
    <property type="project" value="TreeGrafter"/>
</dbReference>
<sequence>MLLFLAAIITGVIQRESDDAKKINALSKRYSAVGSLKSRWQDWASEHTVNQRLNPFSEYFDYSYSMSTRLVRGQEGYGRPKEATKTAERAKRAEQHVHREIADMCLIIHKMAEPDGDGETRFIVASALIDVSQQKASDFKDKSLAFKNRQALAPTHQGTCV</sequence>
<accession>A0AAV2K168</accession>
<dbReference type="GO" id="GO:0030017">
    <property type="term" value="C:sarcomere"/>
    <property type="evidence" value="ECO:0007669"/>
    <property type="project" value="TreeGrafter"/>
</dbReference>
<dbReference type="Proteomes" id="UP001497482">
    <property type="component" value="Chromosome 16"/>
</dbReference>
<name>A0AAV2K168_KNICA</name>
<dbReference type="EMBL" id="OZ035838">
    <property type="protein sequence ID" value="CAL1583514.1"/>
    <property type="molecule type" value="Genomic_DNA"/>
</dbReference>
<evidence type="ECO:0000313" key="2">
    <source>
        <dbReference type="Proteomes" id="UP001497482"/>
    </source>
</evidence>
<dbReference type="GO" id="GO:0003779">
    <property type="term" value="F:actin binding"/>
    <property type="evidence" value="ECO:0007669"/>
    <property type="project" value="InterPro"/>
</dbReference>
<dbReference type="GO" id="GO:0035025">
    <property type="term" value="P:positive regulation of Rho protein signal transduction"/>
    <property type="evidence" value="ECO:0007669"/>
    <property type="project" value="InterPro"/>
</dbReference>
<organism evidence="1 2">
    <name type="scientific">Knipowitschia caucasica</name>
    <name type="common">Caucasian dwarf goby</name>
    <name type="synonym">Pomatoschistus caucasicus</name>
    <dbReference type="NCBI Taxonomy" id="637954"/>
    <lineage>
        <taxon>Eukaryota</taxon>
        <taxon>Metazoa</taxon>
        <taxon>Chordata</taxon>
        <taxon>Craniata</taxon>
        <taxon>Vertebrata</taxon>
        <taxon>Euteleostomi</taxon>
        <taxon>Actinopterygii</taxon>
        <taxon>Neopterygii</taxon>
        <taxon>Teleostei</taxon>
        <taxon>Neoteleostei</taxon>
        <taxon>Acanthomorphata</taxon>
        <taxon>Gobiaria</taxon>
        <taxon>Gobiiformes</taxon>
        <taxon>Gobioidei</taxon>
        <taxon>Gobiidae</taxon>
        <taxon>Gobiinae</taxon>
        <taxon>Knipowitschia</taxon>
    </lineage>
</organism>
<dbReference type="AlphaFoldDB" id="A0AAV2K168"/>
<dbReference type="InterPro" id="IPR026111">
    <property type="entry name" value="Abra"/>
</dbReference>
<keyword evidence="2" id="KW-1185">Reference proteome</keyword>
<dbReference type="PANTHER" id="PTHR22739">
    <property type="entry name" value="STRIATED MUSCLE ACTIVATOR OF RHO-DEPENDENT SIGNALING-RELATED"/>
    <property type="match status" value="1"/>
</dbReference>
<protein>
    <submittedName>
        <fullName evidence="1">Uncharacterized protein</fullName>
    </submittedName>
</protein>
<proteinExistence type="predicted"/>
<evidence type="ECO:0000313" key="1">
    <source>
        <dbReference type="EMBL" id="CAL1583514.1"/>
    </source>
</evidence>
<dbReference type="PANTHER" id="PTHR22739:SF20">
    <property type="entry name" value="ACTIN-BINDING RHO-ACTIVATING PROTEIN"/>
    <property type="match status" value="1"/>
</dbReference>
<reference evidence="1 2" key="1">
    <citation type="submission" date="2024-04" db="EMBL/GenBank/DDBJ databases">
        <authorList>
            <person name="Waldvogel A.-M."/>
            <person name="Schoenle A."/>
        </authorList>
    </citation>
    <scope>NUCLEOTIDE SEQUENCE [LARGE SCALE GENOMIC DNA]</scope>
</reference>